<keyword evidence="2" id="KW-1185">Reference proteome</keyword>
<dbReference type="Proteomes" id="UP000053825">
    <property type="component" value="Unassembled WGS sequence"/>
</dbReference>
<dbReference type="AlphaFoldDB" id="A0A0L7RCL4"/>
<sequence>MHTLLSSPLLSSPLLSSPLPYTPLLSSPLLSSPPLASIRAVPRRGCKGPICIRTWNRGDASSIISLGISQRLLEE</sequence>
<reference evidence="1 2" key="1">
    <citation type="submission" date="2015-07" db="EMBL/GenBank/DDBJ databases">
        <title>The genome of Habropoda laboriosa.</title>
        <authorList>
            <person name="Pan H."/>
            <person name="Kapheim K."/>
        </authorList>
    </citation>
    <scope>NUCLEOTIDE SEQUENCE [LARGE SCALE GENOMIC DNA]</scope>
    <source>
        <strain evidence="1">0110345459</strain>
    </source>
</reference>
<name>A0A0L7RCL4_9HYME</name>
<organism evidence="1 2">
    <name type="scientific">Habropoda laboriosa</name>
    <dbReference type="NCBI Taxonomy" id="597456"/>
    <lineage>
        <taxon>Eukaryota</taxon>
        <taxon>Metazoa</taxon>
        <taxon>Ecdysozoa</taxon>
        <taxon>Arthropoda</taxon>
        <taxon>Hexapoda</taxon>
        <taxon>Insecta</taxon>
        <taxon>Pterygota</taxon>
        <taxon>Neoptera</taxon>
        <taxon>Endopterygota</taxon>
        <taxon>Hymenoptera</taxon>
        <taxon>Apocrita</taxon>
        <taxon>Aculeata</taxon>
        <taxon>Apoidea</taxon>
        <taxon>Anthophila</taxon>
        <taxon>Apidae</taxon>
        <taxon>Habropoda</taxon>
    </lineage>
</organism>
<evidence type="ECO:0000313" key="2">
    <source>
        <dbReference type="Proteomes" id="UP000053825"/>
    </source>
</evidence>
<accession>A0A0L7RCL4</accession>
<evidence type="ECO:0000313" key="1">
    <source>
        <dbReference type="EMBL" id="KOC68732.1"/>
    </source>
</evidence>
<gene>
    <name evidence="1" type="ORF">WH47_06524</name>
</gene>
<proteinExistence type="predicted"/>
<protein>
    <submittedName>
        <fullName evidence="1">Uncharacterized protein</fullName>
    </submittedName>
</protein>
<dbReference type="EMBL" id="KQ414615">
    <property type="protein sequence ID" value="KOC68732.1"/>
    <property type="molecule type" value="Genomic_DNA"/>
</dbReference>